<sequence>MIRVCIVCEGQTEVEFVKSCLAPYLLSHQVLAFPSLLQSPSGNHRGGRVTVERLVKFMSHQYHQTDRITTLVDFYGFQDRNGRNRAQLEADIRAGVAASTTGYDERFVLPYVQMYEFEGLLFTDPEAFKCVQDGWNEQSHAALEQVRQAFSSPEDINDGLQTAPSKRILSIFEEGTYSKTEHGPLIAEAIGINAIRGQCPQFDAWVTQIQAWGN</sequence>
<protein>
    <submittedName>
        <fullName evidence="1">DUF4276 family protein</fullName>
    </submittedName>
</protein>
<dbReference type="InterPro" id="IPR025455">
    <property type="entry name" value="DUF4276"/>
</dbReference>
<comment type="caution">
    <text evidence="1">The sequence shown here is derived from an EMBL/GenBank/DDBJ whole genome shotgun (WGS) entry which is preliminary data.</text>
</comment>
<dbReference type="Proteomes" id="UP000267521">
    <property type="component" value="Unassembled WGS sequence"/>
</dbReference>
<proteinExistence type="predicted"/>
<dbReference type="RefSeq" id="WP_122238398.1">
    <property type="nucleotide sequence ID" value="NZ_RDQM01000008.1"/>
</dbReference>
<accession>A0A3M6Q618</accession>
<evidence type="ECO:0000313" key="2">
    <source>
        <dbReference type="Proteomes" id="UP000267521"/>
    </source>
</evidence>
<dbReference type="AlphaFoldDB" id="A0A3M6Q618"/>
<organism evidence="1 2">
    <name type="scientific">Allofranklinella schreckenbergeri</name>
    <dbReference type="NCBI Taxonomy" id="1076744"/>
    <lineage>
        <taxon>Bacteria</taxon>
        <taxon>Pseudomonadati</taxon>
        <taxon>Pseudomonadota</taxon>
        <taxon>Betaproteobacteria</taxon>
        <taxon>Burkholderiales</taxon>
        <taxon>Comamonadaceae</taxon>
        <taxon>Allofranklinella</taxon>
    </lineage>
</organism>
<reference evidence="1 2" key="1">
    <citation type="submission" date="2018-10" db="EMBL/GenBank/DDBJ databases">
        <title>Comamonadaceae CDC group NO-1 genome sequencing and assembly.</title>
        <authorList>
            <person name="Bernier A.-M."/>
            <person name="Bernard K."/>
        </authorList>
    </citation>
    <scope>NUCLEOTIDE SEQUENCE [LARGE SCALE GENOMIC DNA]</scope>
    <source>
        <strain evidence="1 2">NML970147</strain>
    </source>
</reference>
<evidence type="ECO:0000313" key="1">
    <source>
        <dbReference type="EMBL" id="RMW97861.1"/>
    </source>
</evidence>
<name>A0A3M6Q618_9BURK</name>
<dbReference type="EMBL" id="RDQM01000008">
    <property type="protein sequence ID" value="RMW97861.1"/>
    <property type="molecule type" value="Genomic_DNA"/>
</dbReference>
<dbReference type="Pfam" id="PF14103">
    <property type="entry name" value="DUF4276"/>
    <property type="match status" value="1"/>
</dbReference>
<gene>
    <name evidence="1" type="ORF">EBQ26_07500</name>
</gene>